<feature type="transmembrane region" description="Helical" evidence="7">
    <location>
        <begin position="20"/>
        <end position="40"/>
    </location>
</feature>
<dbReference type="InterPro" id="IPR043429">
    <property type="entry name" value="ArtM/GltK/GlnP/TcyL/YhdX-like"/>
</dbReference>
<evidence type="ECO:0000256" key="2">
    <source>
        <dbReference type="ARBA" id="ARBA00022448"/>
    </source>
</evidence>
<dbReference type="OrthoDB" id="4543034at2"/>
<feature type="transmembrane region" description="Helical" evidence="7">
    <location>
        <begin position="235"/>
        <end position="260"/>
    </location>
</feature>
<evidence type="ECO:0000256" key="5">
    <source>
        <dbReference type="ARBA" id="ARBA00022989"/>
    </source>
</evidence>
<evidence type="ECO:0000259" key="8">
    <source>
        <dbReference type="PROSITE" id="PS50928"/>
    </source>
</evidence>
<dbReference type="GO" id="GO:0043190">
    <property type="term" value="C:ATP-binding cassette (ABC) transporter complex"/>
    <property type="evidence" value="ECO:0007669"/>
    <property type="project" value="InterPro"/>
</dbReference>
<dbReference type="PANTHER" id="PTHR30614">
    <property type="entry name" value="MEMBRANE COMPONENT OF AMINO ACID ABC TRANSPORTER"/>
    <property type="match status" value="1"/>
</dbReference>
<dbReference type="Proteomes" id="UP000198822">
    <property type="component" value="Chromosome I"/>
</dbReference>
<keyword evidence="5 7" id="KW-1133">Transmembrane helix</keyword>
<gene>
    <name evidence="9" type="ORF">SAMN04489720_0430</name>
</gene>
<protein>
    <submittedName>
        <fullName evidence="9">Glutamate transport system permease protein</fullName>
    </submittedName>
</protein>
<dbReference type="SUPFAM" id="SSF161098">
    <property type="entry name" value="MetI-like"/>
    <property type="match status" value="1"/>
</dbReference>
<keyword evidence="6 7" id="KW-0472">Membrane</keyword>
<evidence type="ECO:0000256" key="1">
    <source>
        <dbReference type="ARBA" id="ARBA00004651"/>
    </source>
</evidence>
<accession>A0A1G8AKU0</accession>
<evidence type="ECO:0000256" key="4">
    <source>
        <dbReference type="ARBA" id="ARBA00022692"/>
    </source>
</evidence>
<feature type="transmembrane region" description="Helical" evidence="7">
    <location>
        <begin position="135"/>
        <end position="158"/>
    </location>
</feature>
<feature type="domain" description="ABC transmembrane type-1" evidence="8">
    <location>
        <begin position="66"/>
        <end position="257"/>
    </location>
</feature>
<name>A0A1G8AKU0_9MICO</name>
<evidence type="ECO:0000256" key="6">
    <source>
        <dbReference type="ARBA" id="ARBA00023136"/>
    </source>
</evidence>
<reference evidence="10" key="1">
    <citation type="submission" date="2016-10" db="EMBL/GenBank/DDBJ databases">
        <authorList>
            <person name="Varghese N."/>
            <person name="Submissions S."/>
        </authorList>
    </citation>
    <scope>NUCLEOTIDE SEQUENCE [LARGE SCALE GENOMIC DNA]</scope>
    <source>
        <strain evidence="10">DSM 22002</strain>
    </source>
</reference>
<organism evidence="9 10">
    <name type="scientific">Agrococcus jejuensis</name>
    <dbReference type="NCBI Taxonomy" id="399736"/>
    <lineage>
        <taxon>Bacteria</taxon>
        <taxon>Bacillati</taxon>
        <taxon>Actinomycetota</taxon>
        <taxon>Actinomycetes</taxon>
        <taxon>Micrococcales</taxon>
        <taxon>Microbacteriaceae</taxon>
        <taxon>Agrococcus</taxon>
    </lineage>
</organism>
<evidence type="ECO:0000256" key="7">
    <source>
        <dbReference type="RuleBase" id="RU363032"/>
    </source>
</evidence>
<keyword evidence="10" id="KW-1185">Reference proteome</keyword>
<dbReference type="Gene3D" id="1.10.3720.10">
    <property type="entry name" value="MetI-like"/>
    <property type="match status" value="1"/>
</dbReference>
<dbReference type="PANTHER" id="PTHR30614:SF21">
    <property type="entry name" value="AMINO ACID ABC TRANSPORTER PERMEASE"/>
    <property type="match status" value="1"/>
</dbReference>
<dbReference type="CDD" id="cd06261">
    <property type="entry name" value="TM_PBP2"/>
    <property type="match status" value="1"/>
</dbReference>
<feature type="transmembrane region" description="Helical" evidence="7">
    <location>
        <begin position="102"/>
        <end position="123"/>
    </location>
</feature>
<dbReference type="RefSeq" id="WP_092502011.1">
    <property type="nucleotide sequence ID" value="NZ_LT629695.1"/>
</dbReference>
<evidence type="ECO:0000313" key="10">
    <source>
        <dbReference type="Proteomes" id="UP000198822"/>
    </source>
</evidence>
<keyword evidence="2 7" id="KW-0813">Transport</keyword>
<dbReference type="EMBL" id="LT629695">
    <property type="protein sequence ID" value="SDH21571.1"/>
    <property type="molecule type" value="Genomic_DNA"/>
</dbReference>
<dbReference type="PROSITE" id="PS50928">
    <property type="entry name" value="ABC_TM1"/>
    <property type="match status" value="1"/>
</dbReference>
<feature type="transmembrane region" description="Helical" evidence="7">
    <location>
        <begin position="70"/>
        <end position="90"/>
    </location>
</feature>
<keyword evidence="3" id="KW-1003">Cell membrane</keyword>
<evidence type="ECO:0000313" key="9">
    <source>
        <dbReference type="EMBL" id="SDH21571.1"/>
    </source>
</evidence>
<proteinExistence type="inferred from homology"/>
<dbReference type="Pfam" id="PF00528">
    <property type="entry name" value="BPD_transp_1"/>
    <property type="match status" value="1"/>
</dbReference>
<comment type="similarity">
    <text evidence="7">Belongs to the binding-protein-dependent transport system permease family.</text>
</comment>
<dbReference type="STRING" id="399736.SAMN04489720_0430"/>
<dbReference type="InterPro" id="IPR010065">
    <property type="entry name" value="AA_ABC_transptr_permease_3TM"/>
</dbReference>
<keyword evidence="4 7" id="KW-0812">Transmembrane</keyword>
<evidence type="ECO:0000256" key="3">
    <source>
        <dbReference type="ARBA" id="ARBA00022475"/>
    </source>
</evidence>
<comment type="subcellular location">
    <subcellularLocation>
        <location evidence="1 7">Cell membrane</location>
        <topology evidence="1 7">Multi-pass membrane protein</topology>
    </subcellularLocation>
</comment>
<dbReference type="NCBIfam" id="TIGR01726">
    <property type="entry name" value="HEQRo_perm_3TM"/>
    <property type="match status" value="1"/>
</dbReference>
<feature type="transmembrane region" description="Helical" evidence="7">
    <location>
        <begin position="179"/>
        <end position="202"/>
    </location>
</feature>
<dbReference type="GO" id="GO:0006865">
    <property type="term" value="P:amino acid transport"/>
    <property type="evidence" value="ECO:0007669"/>
    <property type="project" value="TreeGrafter"/>
</dbReference>
<dbReference type="AlphaFoldDB" id="A0A1G8AKU0"/>
<dbReference type="InterPro" id="IPR000515">
    <property type="entry name" value="MetI-like"/>
</dbReference>
<sequence length="304" mass="32689">MSSVLYDVPGPRAIARNRILAVVTIAIVGAFVGFILWRMAVTGQFSYDKWYIFTYSTVWQRVIDGLVQTLAAFVAAAIGSLILGFILAVGKLSDHAVIRVPVTVVVEVMRAIPVLIFMMLLYYGMPTIGIRMEPYFAVVIALIAYNGSVLAEVIRAGVESLPNGQKEAGYAIGLRKTGVLRLILMPQAIRAMLPVIIAQLVVTLKDTALGSIITYQELLYVAKLLGTQATYGSPIIQSAIVIAVVYIAMCLLLSWVATIVERRISKGPKAGAAPKRGKMVGGETSTTKLIAIQVGTDSETGRAT</sequence>
<dbReference type="GO" id="GO:0022857">
    <property type="term" value="F:transmembrane transporter activity"/>
    <property type="evidence" value="ECO:0007669"/>
    <property type="project" value="InterPro"/>
</dbReference>
<dbReference type="InterPro" id="IPR035906">
    <property type="entry name" value="MetI-like_sf"/>
</dbReference>